<dbReference type="KEGG" id="eac:EAL2_808p07520"/>
<dbReference type="PATRIC" id="fig|1286171.3.peg.2940"/>
<keyword evidence="3" id="KW-1185">Reference proteome</keyword>
<sequence>MKKLFAFYALLLQGALFSGAWALEYYSSRRMGIENFLECRNMVLSESFFTVERISTYGSIFIICAIALGFWAACYISRRLYWAAACMALGSAIALFGAFLSKFGAEGLKAYYFFLIAALASLFIQVIVIIFGFDGRPCRLDAEPEGD</sequence>
<accession>W8TBP7</accession>
<evidence type="ECO:0000313" key="2">
    <source>
        <dbReference type="EMBL" id="AHM58255.1"/>
    </source>
</evidence>
<name>W8TBP7_PEPAC</name>
<gene>
    <name evidence="2" type="ORF">EAL2_808p07520</name>
</gene>
<keyword evidence="1" id="KW-1133">Transmembrane helix</keyword>
<organism evidence="2 3">
    <name type="scientific">Peptoclostridium acidaminophilum DSM 3953</name>
    <dbReference type="NCBI Taxonomy" id="1286171"/>
    <lineage>
        <taxon>Bacteria</taxon>
        <taxon>Bacillati</taxon>
        <taxon>Bacillota</taxon>
        <taxon>Clostridia</taxon>
        <taxon>Peptostreptococcales</taxon>
        <taxon>Peptoclostridiaceae</taxon>
        <taxon>Peptoclostridium</taxon>
    </lineage>
</organism>
<proteinExistence type="predicted"/>
<dbReference type="Proteomes" id="UP000019591">
    <property type="component" value="Plasmid EAL2_808p"/>
</dbReference>
<keyword evidence="1" id="KW-0812">Transmembrane</keyword>
<reference evidence="2 3" key="1">
    <citation type="journal article" date="2014" name="Genome Announc.">
        <title>Complete Genome Sequence of Amino Acid-Utilizing Eubacterium acidaminophilum al-2 (DSM 3953).</title>
        <authorList>
            <person name="Poehlein A."/>
            <person name="Andreesen J.R."/>
            <person name="Daniel R."/>
        </authorList>
    </citation>
    <scope>NUCLEOTIDE SEQUENCE [LARGE SCALE GENOMIC DNA]</scope>
    <source>
        <strain evidence="2 3">DSM 3953</strain>
        <plasmid evidence="3">Plasmid EAL2_808p</plasmid>
    </source>
</reference>
<geneLocation type="plasmid" evidence="2 3">
    <name>EAL2_808p</name>
</geneLocation>
<dbReference type="HOGENOM" id="CLU_1765273_0_0_9"/>
<feature type="transmembrane region" description="Helical" evidence="1">
    <location>
        <begin position="80"/>
        <end position="99"/>
    </location>
</feature>
<keyword evidence="1" id="KW-0472">Membrane</keyword>
<dbReference type="AlphaFoldDB" id="W8TBP7"/>
<dbReference type="RefSeq" id="WP_025437089.1">
    <property type="nucleotide sequence ID" value="NZ_CP007453.1"/>
</dbReference>
<evidence type="ECO:0000256" key="1">
    <source>
        <dbReference type="SAM" id="Phobius"/>
    </source>
</evidence>
<dbReference type="EMBL" id="CP007453">
    <property type="protein sequence ID" value="AHM58255.1"/>
    <property type="molecule type" value="Genomic_DNA"/>
</dbReference>
<feature type="transmembrane region" description="Helical" evidence="1">
    <location>
        <begin position="111"/>
        <end position="133"/>
    </location>
</feature>
<evidence type="ECO:0000313" key="3">
    <source>
        <dbReference type="Proteomes" id="UP000019591"/>
    </source>
</evidence>
<keyword evidence="2" id="KW-0614">Plasmid</keyword>
<feature type="transmembrane region" description="Helical" evidence="1">
    <location>
        <begin position="54"/>
        <end position="73"/>
    </location>
</feature>
<protein>
    <submittedName>
        <fullName evidence="2">Uncharacterized protein</fullName>
    </submittedName>
</protein>